<proteinExistence type="predicted"/>
<gene>
    <name evidence="1" type="ORF">Pan54_15140</name>
</gene>
<name>A0A5C5XCC2_9PLAN</name>
<accession>A0A5C5XCC2</accession>
<dbReference type="EMBL" id="SJPG01000001">
    <property type="protein sequence ID" value="TWT60787.1"/>
    <property type="molecule type" value="Genomic_DNA"/>
</dbReference>
<dbReference type="Proteomes" id="UP000316095">
    <property type="component" value="Unassembled WGS sequence"/>
</dbReference>
<comment type="caution">
    <text evidence="1">The sequence shown here is derived from an EMBL/GenBank/DDBJ whole genome shotgun (WGS) entry which is preliminary data.</text>
</comment>
<keyword evidence="2" id="KW-1185">Reference proteome</keyword>
<dbReference type="OrthoDB" id="9802241at2"/>
<dbReference type="RefSeq" id="WP_146502862.1">
    <property type="nucleotide sequence ID" value="NZ_SJPG01000001.1"/>
</dbReference>
<evidence type="ECO:0008006" key="3">
    <source>
        <dbReference type="Google" id="ProtNLM"/>
    </source>
</evidence>
<dbReference type="AlphaFoldDB" id="A0A5C5XCC2"/>
<organism evidence="1 2">
    <name type="scientific">Rubinisphaera italica</name>
    <dbReference type="NCBI Taxonomy" id="2527969"/>
    <lineage>
        <taxon>Bacteria</taxon>
        <taxon>Pseudomonadati</taxon>
        <taxon>Planctomycetota</taxon>
        <taxon>Planctomycetia</taxon>
        <taxon>Planctomycetales</taxon>
        <taxon>Planctomycetaceae</taxon>
        <taxon>Rubinisphaera</taxon>
    </lineage>
</organism>
<reference evidence="1 2" key="1">
    <citation type="submission" date="2019-02" db="EMBL/GenBank/DDBJ databases">
        <title>Deep-cultivation of Planctomycetes and their phenomic and genomic characterization uncovers novel biology.</title>
        <authorList>
            <person name="Wiegand S."/>
            <person name="Jogler M."/>
            <person name="Boedeker C."/>
            <person name="Pinto D."/>
            <person name="Vollmers J."/>
            <person name="Rivas-Marin E."/>
            <person name="Kohn T."/>
            <person name="Peeters S.H."/>
            <person name="Heuer A."/>
            <person name="Rast P."/>
            <person name="Oberbeckmann S."/>
            <person name="Bunk B."/>
            <person name="Jeske O."/>
            <person name="Meyerdierks A."/>
            <person name="Storesund J.E."/>
            <person name="Kallscheuer N."/>
            <person name="Luecker S."/>
            <person name="Lage O.M."/>
            <person name="Pohl T."/>
            <person name="Merkel B.J."/>
            <person name="Hornburger P."/>
            <person name="Mueller R.-W."/>
            <person name="Bruemmer F."/>
            <person name="Labrenz M."/>
            <person name="Spormann A.M."/>
            <person name="Op Den Camp H."/>
            <person name="Overmann J."/>
            <person name="Amann R."/>
            <person name="Jetten M.S.M."/>
            <person name="Mascher T."/>
            <person name="Medema M.H."/>
            <person name="Devos D.P."/>
            <person name="Kaster A.-K."/>
            <person name="Ovreas L."/>
            <person name="Rohde M."/>
            <person name="Galperin M.Y."/>
            <person name="Jogler C."/>
        </authorList>
    </citation>
    <scope>NUCLEOTIDE SEQUENCE [LARGE SCALE GENOMIC DNA]</scope>
    <source>
        <strain evidence="1 2">Pan54</strain>
    </source>
</reference>
<evidence type="ECO:0000313" key="2">
    <source>
        <dbReference type="Proteomes" id="UP000316095"/>
    </source>
</evidence>
<sequence length="130" mass="14231">MSTRSYMMLMALFLAGLGIGCVKGWKMDYELPAAQFHQAVLASQGEAFIGKKITVQGTVKKVEVTDPDSAWIHLSGGIRCNLGKFKDMAESCKIGDTVYVDGFLEHCEEGDMLIDPATLRDPTAPFSPRQ</sequence>
<dbReference type="PROSITE" id="PS51257">
    <property type="entry name" value="PROKAR_LIPOPROTEIN"/>
    <property type="match status" value="1"/>
</dbReference>
<evidence type="ECO:0000313" key="1">
    <source>
        <dbReference type="EMBL" id="TWT60787.1"/>
    </source>
</evidence>
<protein>
    <recommendedName>
        <fullName evidence="3">tRNA_anti-like protein</fullName>
    </recommendedName>
</protein>